<evidence type="ECO:0000256" key="8">
    <source>
        <dbReference type="SAM" id="Phobius"/>
    </source>
</evidence>
<keyword evidence="10" id="KW-1185">Reference proteome</keyword>
<evidence type="ECO:0000256" key="3">
    <source>
        <dbReference type="ARBA" id="ARBA00022692"/>
    </source>
</evidence>
<comment type="caution">
    <text evidence="9">The sequence shown here is derived from an EMBL/GenBank/DDBJ whole genome shotgun (WGS) entry which is preliminary data.</text>
</comment>
<proteinExistence type="inferred from homology"/>
<evidence type="ECO:0000256" key="4">
    <source>
        <dbReference type="ARBA" id="ARBA00022989"/>
    </source>
</evidence>
<keyword evidence="5 8" id="KW-0472">Membrane</keyword>
<evidence type="ECO:0000256" key="5">
    <source>
        <dbReference type="ARBA" id="ARBA00023136"/>
    </source>
</evidence>
<dbReference type="PANTHER" id="PTHR11923:SF51">
    <property type="entry name" value="LYSOSOME MEMBRANE PROTEIN 2"/>
    <property type="match status" value="1"/>
</dbReference>
<feature type="region of interest" description="Disordered" evidence="7">
    <location>
        <begin position="1"/>
        <end position="26"/>
    </location>
</feature>
<dbReference type="PANTHER" id="PTHR11923">
    <property type="entry name" value="SCAVENGER RECEPTOR CLASS B TYPE-1 SR-B1"/>
    <property type="match status" value="1"/>
</dbReference>
<keyword evidence="4 8" id="KW-1133">Transmembrane helix</keyword>
<evidence type="ECO:0000256" key="6">
    <source>
        <dbReference type="ARBA" id="ARBA00023180"/>
    </source>
</evidence>
<keyword evidence="3 8" id="KW-0812">Transmembrane</keyword>
<protein>
    <submittedName>
        <fullName evidence="9">CD36 family</fullName>
    </submittedName>
</protein>
<accession>A0A833TI03</accession>
<gene>
    <name evidence="9" type="ORF">GN244_ATG06548</name>
</gene>
<reference evidence="9" key="1">
    <citation type="submission" date="2020-04" db="EMBL/GenBank/DDBJ databases">
        <title>Hybrid Assembly of Korean Phytophthora infestans isolates.</title>
        <authorList>
            <person name="Prokchorchik M."/>
            <person name="Lee Y."/>
            <person name="Seo J."/>
            <person name="Cho J.-H."/>
            <person name="Park Y.-E."/>
            <person name="Jang D.-C."/>
            <person name="Im J.-S."/>
            <person name="Choi J.-G."/>
            <person name="Park H.-J."/>
            <person name="Lee G.-B."/>
            <person name="Lee Y.-G."/>
            <person name="Hong S.-Y."/>
            <person name="Cho K."/>
            <person name="Sohn K.H."/>
        </authorList>
    </citation>
    <scope>NUCLEOTIDE SEQUENCE</scope>
    <source>
        <strain evidence="9">KR_1_A1</strain>
    </source>
</reference>
<evidence type="ECO:0000313" key="9">
    <source>
        <dbReference type="EMBL" id="KAF4041201.1"/>
    </source>
</evidence>
<dbReference type="InterPro" id="IPR002159">
    <property type="entry name" value="CD36_fam"/>
</dbReference>
<dbReference type="GO" id="GO:0005737">
    <property type="term" value="C:cytoplasm"/>
    <property type="evidence" value="ECO:0007669"/>
    <property type="project" value="TreeGrafter"/>
</dbReference>
<organism evidence="9 10">
    <name type="scientific">Phytophthora infestans</name>
    <name type="common">Potato late blight agent</name>
    <name type="synonym">Botrytis infestans</name>
    <dbReference type="NCBI Taxonomy" id="4787"/>
    <lineage>
        <taxon>Eukaryota</taxon>
        <taxon>Sar</taxon>
        <taxon>Stramenopiles</taxon>
        <taxon>Oomycota</taxon>
        <taxon>Peronosporomycetes</taxon>
        <taxon>Peronosporales</taxon>
        <taxon>Peronosporaceae</taxon>
        <taxon>Phytophthora</taxon>
    </lineage>
</organism>
<dbReference type="GO" id="GO:0016020">
    <property type="term" value="C:membrane"/>
    <property type="evidence" value="ECO:0007669"/>
    <property type="project" value="UniProtKB-SubCell"/>
</dbReference>
<evidence type="ECO:0000313" key="10">
    <source>
        <dbReference type="Proteomes" id="UP000602510"/>
    </source>
</evidence>
<evidence type="ECO:0000256" key="2">
    <source>
        <dbReference type="ARBA" id="ARBA00010532"/>
    </source>
</evidence>
<comment type="similarity">
    <text evidence="2">Belongs to the CD36 family.</text>
</comment>
<sequence length="263" mass="29004">MSVPPATLRRPDRGRLQRRQPSCKDEFEVPPSHFRFRLHQATTSNQLTNRTSLVTPRINHQVPMTASPSNDYHSGITTPTDTGTKTSSPIRSGCCGLRKLGLILIVLGGFITVIAIAYGSALPPVINNKVKDGVVVCDASGAEEESYYDAYGDCDDCNPYYYTLRMFNASNAEAYLAGDASKLQLVESGPYVFRRREFKIDINFLDDGARVSYKSYTYHTFEESLSCDGCSDLDKFTSFDVGYLNVIAQAGGEKAFLMRLAAG</sequence>
<keyword evidence="6" id="KW-0325">Glycoprotein</keyword>
<comment type="subcellular location">
    <subcellularLocation>
        <location evidence="1">Membrane</location>
    </subcellularLocation>
</comment>
<dbReference type="Pfam" id="PF01130">
    <property type="entry name" value="CD36"/>
    <property type="match status" value="1"/>
</dbReference>
<dbReference type="GO" id="GO:0005044">
    <property type="term" value="F:scavenger receptor activity"/>
    <property type="evidence" value="ECO:0007669"/>
    <property type="project" value="TreeGrafter"/>
</dbReference>
<dbReference type="AlphaFoldDB" id="A0A833TI03"/>
<name>A0A833TI03_PHYIN</name>
<dbReference type="EMBL" id="WSZM01000128">
    <property type="protein sequence ID" value="KAF4041201.1"/>
    <property type="molecule type" value="Genomic_DNA"/>
</dbReference>
<dbReference type="Proteomes" id="UP000602510">
    <property type="component" value="Unassembled WGS sequence"/>
</dbReference>
<evidence type="ECO:0000256" key="7">
    <source>
        <dbReference type="SAM" id="MobiDB-lite"/>
    </source>
</evidence>
<evidence type="ECO:0000256" key="1">
    <source>
        <dbReference type="ARBA" id="ARBA00004370"/>
    </source>
</evidence>
<feature type="transmembrane region" description="Helical" evidence="8">
    <location>
        <begin position="100"/>
        <end position="121"/>
    </location>
</feature>